<dbReference type="Gene3D" id="2.120.10.80">
    <property type="entry name" value="Kelch-type beta propeller"/>
    <property type="match status" value="2"/>
</dbReference>
<dbReference type="Pfam" id="PF24681">
    <property type="entry name" value="Kelch_KLHDC2_KLHL20_DRC7"/>
    <property type="match status" value="1"/>
</dbReference>
<reference evidence="3 4" key="1">
    <citation type="submission" date="2016-01" db="EMBL/GenBank/DDBJ databases">
        <title>Biosynthesis of antibiotic leucinostatins and their inhibition on Phytophthora in bio-control Purpureocillium lilacinum.</title>
        <authorList>
            <person name="Wang G."/>
            <person name="Liu Z."/>
            <person name="Lin R."/>
            <person name="Li E."/>
            <person name="Mao Z."/>
            <person name="Ling J."/>
            <person name="Yin W."/>
            <person name="Xie B."/>
        </authorList>
    </citation>
    <scope>NUCLEOTIDE SEQUENCE [LARGE SCALE GENOMIC DNA]</scope>
    <source>
        <strain evidence="3">PLBJ-1</strain>
    </source>
</reference>
<accession>A0A179GXR3</accession>
<organism evidence="3 4">
    <name type="scientific">Purpureocillium lilacinum</name>
    <name type="common">Paecilomyces lilacinus</name>
    <dbReference type="NCBI Taxonomy" id="33203"/>
    <lineage>
        <taxon>Eukaryota</taxon>
        <taxon>Fungi</taxon>
        <taxon>Dikarya</taxon>
        <taxon>Ascomycota</taxon>
        <taxon>Pezizomycotina</taxon>
        <taxon>Sordariomycetes</taxon>
        <taxon>Hypocreomycetidae</taxon>
        <taxon>Hypocreales</taxon>
        <taxon>Ophiocordycipitaceae</taxon>
        <taxon>Purpureocillium</taxon>
    </lineage>
</organism>
<proteinExistence type="predicted"/>
<evidence type="ECO:0000256" key="1">
    <source>
        <dbReference type="ARBA" id="ARBA00022737"/>
    </source>
</evidence>
<dbReference type="AlphaFoldDB" id="A0A179GXR3"/>
<evidence type="ECO:0000313" key="4">
    <source>
        <dbReference type="Proteomes" id="UP000078240"/>
    </source>
</evidence>
<dbReference type="Proteomes" id="UP000078240">
    <property type="component" value="Unassembled WGS sequence"/>
</dbReference>
<name>A0A179GXR3_PURLI</name>
<comment type="caution">
    <text evidence="3">The sequence shown here is derived from an EMBL/GenBank/DDBJ whole genome shotgun (WGS) entry which is preliminary data.</text>
</comment>
<dbReference type="SUPFAM" id="SSF117281">
    <property type="entry name" value="Kelch motif"/>
    <property type="match status" value="2"/>
</dbReference>
<dbReference type="PANTHER" id="PTHR47435">
    <property type="entry name" value="KELCH REPEAT PROTEIN (AFU_ORTHOLOGUE AFUA_5G12780)"/>
    <property type="match status" value="1"/>
</dbReference>
<protein>
    <submittedName>
        <fullName evidence="3">Kelch repeat protein</fullName>
    </submittedName>
</protein>
<gene>
    <name evidence="3" type="ORF">VFPBJ_04674</name>
</gene>
<dbReference type="GO" id="GO:0019760">
    <property type="term" value="P:glucosinolate metabolic process"/>
    <property type="evidence" value="ECO:0007669"/>
    <property type="project" value="UniProtKB-ARBA"/>
</dbReference>
<dbReference type="InterPro" id="IPR015915">
    <property type="entry name" value="Kelch-typ_b-propeller"/>
</dbReference>
<dbReference type="EMBL" id="LSBH01000003">
    <property type="protein sequence ID" value="OAQ82090.1"/>
    <property type="molecule type" value="Genomic_DNA"/>
</dbReference>
<evidence type="ECO:0000256" key="2">
    <source>
        <dbReference type="ARBA" id="ARBA00023004"/>
    </source>
</evidence>
<dbReference type="PANTHER" id="PTHR47435:SF4">
    <property type="entry name" value="KELCH REPEAT PROTEIN (AFU_ORTHOLOGUE AFUA_5G12780)"/>
    <property type="match status" value="1"/>
</dbReference>
<evidence type="ECO:0000313" key="3">
    <source>
        <dbReference type="EMBL" id="OAQ82090.1"/>
    </source>
</evidence>
<sequence>MTPFSAQWLRLASSSRLQRSSQALSVVGSRAWIFGGELQPRQPVDNQLDVVDLGDATASVTTLPAPDPAPAPRVGAASTSVQGDIYVFSGRGGIDMNALDESGALWSWSPSTATWSLISPQDGSCRPEPRSYHAIASDDDKTIYLHAGCPAAGRLADLWKFDVVSRSWTELPSAPGPARGGTSIVFADGKLYRMGGFDGKTEQGGSLDVFDLATSTWSSKAFRADGVDGPEARSVAALLSVRTAGGKHLLVTLFGERDPSSLGHAGAGKMLADVWAFDLDTETWIEVKLAAGQNGLPPARGWFGADVLKQPNGDAIIVHGGLAEDNSRLGDVWKLQF</sequence>
<keyword evidence="1" id="KW-0677">Repeat</keyword>
<keyword evidence="2" id="KW-0408">Iron</keyword>